<dbReference type="Proteomes" id="UP001358586">
    <property type="component" value="Chromosome 11"/>
</dbReference>
<evidence type="ECO:0000259" key="1">
    <source>
        <dbReference type="Pfam" id="PF13966"/>
    </source>
</evidence>
<reference evidence="2 3" key="1">
    <citation type="submission" date="2023-03" db="EMBL/GenBank/DDBJ databases">
        <title>WGS of Gossypium arboreum.</title>
        <authorList>
            <person name="Yu D."/>
        </authorList>
    </citation>
    <scope>NUCLEOTIDE SEQUENCE [LARGE SCALE GENOMIC DNA]</scope>
    <source>
        <tissue evidence="2">Leaf</tissue>
    </source>
</reference>
<dbReference type="Pfam" id="PF13966">
    <property type="entry name" value="zf-RVT"/>
    <property type="match status" value="1"/>
</dbReference>
<proteinExistence type="predicted"/>
<accession>A0ABR0N3D3</accession>
<keyword evidence="3" id="KW-1185">Reference proteome</keyword>
<evidence type="ECO:0000313" key="2">
    <source>
        <dbReference type="EMBL" id="KAK5784847.1"/>
    </source>
</evidence>
<evidence type="ECO:0000313" key="3">
    <source>
        <dbReference type="Proteomes" id="UP001358586"/>
    </source>
</evidence>
<sequence length="93" mass="10681">MLPKIRVFSWRVGHDILSTYDKILFIQKNFVKKCPRCEAKEETLVHALKDYPSAHAILTLGGLDNQLIEGNCSHCIDWLEDVLRVMELKAALE</sequence>
<organism evidence="2 3">
    <name type="scientific">Gossypium arboreum</name>
    <name type="common">Tree cotton</name>
    <name type="synonym">Gossypium nanking</name>
    <dbReference type="NCBI Taxonomy" id="29729"/>
    <lineage>
        <taxon>Eukaryota</taxon>
        <taxon>Viridiplantae</taxon>
        <taxon>Streptophyta</taxon>
        <taxon>Embryophyta</taxon>
        <taxon>Tracheophyta</taxon>
        <taxon>Spermatophyta</taxon>
        <taxon>Magnoliopsida</taxon>
        <taxon>eudicotyledons</taxon>
        <taxon>Gunneridae</taxon>
        <taxon>Pentapetalae</taxon>
        <taxon>rosids</taxon>
        <taxon>malvids</taxon>
        <taxon>Malvales</taxon>
        <taxon>Malvaceae</taxon>
        <taxon>Malvoideae</taxon>
        <taxon>Gossypium</taxon>
    </lineage>
</organism>
<name>A0ABR0N3D3_GOSAR</name>
<protein>
    <recommendedName>
        <fullName evidence="1">Reverse transcriptase zinc-binding domain-containing protein</fullName>
    </recommendedName>
</protein>
<feature type="domain" description="Reverse transcriptase zinc-binding" evidence="1">
    <location>
        <begin position="2"/>
        <end position="50"/>
    </location>
</feature>
<dbReference type="InterPro" id="IPR026960">
    <property type="entry name" value="RVT-Znf"/>
</dbReference>
<dbReference type="EMBL" id="JARKNE010000011">
    <property type="protein sequence ID" value="KAK5784847.1"/>
    <property type="molecule type" value="Genomic_DNA"/>
</dbReference>
<gene>
    <name evidence="2" type="ORF">PVK06_039386</name>
</gene>
<comment type="caution">
    <text evidence="2">The sequence shown here is derived from an EMBL/GenBank/DDBJ whole genome shotgun (WGS) entry which is preliminary data.</text>
</comment>